<protein>
    <submittedName>
        <fullName evidence="3">Mobile mystery protein B</fullName>
    </submittedName>
</protein>
<evidence type="ECO:0000259" key="2">
    <source>
        <dbReference type="PROSITE" id="PS51459"/>
    </source>
</evidence>
<dbReference type="AlphaFoldDB" id="A0AAE3M699"/>
<reference evidence="3" key="1">
    <citation type="submission" date="2022-10" db="EMBL/GenBank/DDBJ databases">
        <authorList>
            <person name="Yu W.X."/>
        </authorList>
    </citation>
    <scope>NUCLEOTIDE SEQUENCE</scope>
    <source>
        <strain evidence="3">AAT</strain>
    </source>
</reference>
<keyword evidence="4" id="KW-1185">Reference proteome</keyword>
<dbReference type="InterPro" id="IPR040198">
    <property type="entry name" value="Fido_containing"/>
</dbReference>
<feature type="domain" description="Fido" evidence="2">
    <location>
        <begin position="57"/>
        <end position="196"/>
    </location>
</feature>
<dbReference type="PROSITE" id="PS51459">
    <property type="entry name" value="FIDO"/>
    <property type="match status" value="1"/>
</dbReference>
<dbReference type="NCBIfam" id="TIGR02613">
    <property type="entry name" value="mob_myst_B"/>
    <property type="match status" value="1"/>
</dbReference>
<evidence type="ECO:0000313" key="4">
    <source>
        <dbReference type="Proteomes" id="UP001209229"/>
    </source>
</evidence>
<dbReference type="InterPro" id="IPR003812">
    <property type="entry name" value="Fido"/>
</dbReference>
<organism evidence="3 4">
    <name type="scientific">Plebeiibacterium sediminum</name>
    <dbReference type="NCBI Taxonomy" id="2992112"/>
    <lineage>
        <taxon>Bacteria</taxon>
        <taxon>Pseudomonadati</taxon>
        <taxon>Bacteroidota</taxon>
        <taxon>Bacteroidia</taxon>
        <taxon>Marinilabiliales</taxon>
        <taxon>Marinilabiliaceae</taxon>
        <taxon>Plebeiibacterium</taxon>
    </lineage>
</organism>
<name>A0AAE3M699_9BACT</name>
<gene>
    <name evidence="3" type="ORF">OM075_15925</name>
</gene>
<dbReference type="Pfam" id="PF02661">
    <property type="entry name" value="Fic"/>
    <property type="match status" value="1"/>
</dbReference>
<comment type="caution">
    <text evidence="3">The sequence shown here is derived from an EMBL/GenBank/DDBJ whole genome shotgun (WGS) entry which is preliminary data.</text>
</comment>
<dbReference type="RefSeq" id="WP_301191526.1">
    <property type="nucleotide sequence ID" value="NZ_JAPDPJ010000041.1"/>
</dbReference>
<dbReference type="InterPro" id="IPR036597">
    <property type="entry name" value="Fido-like_dom_sf"/>
</dbReference>
<evidence type="ECO:0000313" key="3">
    <source>
        <dbReference type="EMBL" id="MCW3787964.1"/>
    </source>
</evidence>
<dbReference type="Gene3D" id="1.10.3290.10">
    <property type="entry name" value="Fido-like domain"/>
    <property type="match status" value="1"/>
</dbReference>
<dbReference type="SUPFAM" id="SSF140931">
    <property type="entry name" value="Fic-like"/>
    <property type="match status" value="1"/>
</dbReference>
<dbReference type="Proteomes" id="UP001209229">
    <property type="component" value="Unassembled WGS sequence"/>
</dbReference>
<accession>A0AAE3M699</accession>
<dbReference type="PANTHER" id="PTHR13504">
    <property type="entry name" value="FIDO DOMAIN-CONTAINING PROTEIN DDB_G0283145"/>
    <property type="match status" value="1"/>
</dbReference>
<feature type="active site" evidence="1">
    <location>
        <position position="131"/>
    </location>
</feature>
<dbReference type="EMBL" id="JAPDPJ010000041">
    <property type="protein sequence ID" value="MCW3787964.1"/>
    <property type="molecule type" value="Genomic_DNA"/>
</dbReference>
<sequence length="196" mass="22711">MIDTGNPPGATPLSEDELEGLKIKTIKTRGELDRWEQQNIGEAMEWLDKRKNKSEILNEDFVMKLHTQMFHKVWTWAGTFRKTNKNIGVDKFKIAIDLRHLLDDVKFWIENKTFNSDGIAVRLHHRIVAIHCFPNGNGRHARLIADTLLTDVFGLEPFTWGNGDLTSKGDVRKKYIEALRAADRHDYEPLEKFVRS</sequence>
<dbReference type="PANTHER" id="PTHR13504:SF39">
    <property type="entry name" value="CELL FILAMENTATION PROTEIN"/>
    <property type="match status" value="1"/>
</dbReference>
<evidence type="ECO:0000256" key="1">
    <source>
        <dbReference type="PIRSR" id="PIRSR640198-1"/>
    </source>
</evidence>
<dbReference type="InterPro" id="IPR013436">
    <property type="entry name" value="Mobile_mystery_prot_B"/>
</dbReference>
<proteinExistence type="predicted"/>